<dbReference type="CDD" id="cd10017">
    <property type="entry name" value="B3_DNA"/>
    <property type="match status" value="1"/>
</dbReference>
<evidence type="ECO:0000259" key="7">
    <source>
        <dbReference type="PROSITE" id="PS50863"/>
    </source>
</evidence>
<evidence type="ECO:0000256" key="3">
    <source>
        <dbReference type="ARBA" id="ARBA00023125"/>
    </source>
</evidence>
<keyword evidence="9" id="KW-1185">Reference proteome</keyword>
<feature type="compositionally biased region" description="Low complexity" evidence="6">
    <location>
        <begin position="490"/>
        <end position="511"/>
    </location>
</feature>
<reference evidence="8 9" key="1">
    <citation type="submission" date="2024-04" db="EMBL/GenBank/DDBJ databases">
        <title>The reference genome of an endangered Asteraceae, Deinandra increscens subsp. villosa, native to the Central Coast of California.</title>
        <authorList>
            <person name="Guilliams M."/>
            <person name="Hasenstab-Lehman K."/>
            <person name="Meyer R."/>
            <person name="Mcevoy S."/>
        </authorList>
    </citation>
    <scope>NUCLEOTIDE SEQUENCE [LARGE SCALE GENOMIC DNA]</scope>
    <source>
        <tissue evidence="8">Leaf</tissue>
    </source>
</reference>
<dbReference type="Proteomes" id="UP001408789">
    <property type="component" value="Unassembled WGS sequence"/>
</dbReference>
<feature type="region of interest" description="Disordered" evidence="6">
    <location>
        <begin position="193"/>
        <end position="219"/>
    </location>
</feature>
<dbReference type="SUPFAM" id="SSF101936">
    <property type="entry name" value="DNA-binding pseudobarrel domain"/>
    <property type="match status" value="1"/>
</dbReference>
<evidence type="ECO:0000256" key="6">
    <source>
        <dbReference type="SAM" id="MobiDB-lite"/>
    </source>
</evidence>
<evidence type="ECO:0000313" key="9">
    <source>
        <dbReference type="Proteomes" id="UP001408789"/>
    </source>
</evidence>
<dbReference type="GO" id="GO:0005634">
    <property type="term" value="C:nucleus"/>
    <property type="evidence" value="ECO:0007669"/>
    <property type="project" value="UniProtKB-SubCell"/>
</dbReference>
<evidence type="ECO:0000256" key="2">
    <source>
        <dbReference type="ARBA" id="ARBA00023015"/>
    </source>
</evidence>
<evidence type="ECO:0000256" key="1">
    <source>
        <dbReference type="ARBA" id="ARBA00004123"/>
    </source>
</evidence>
<feature type="compositionally biased region" description="Basic and acidic residues" evidence="6">
    <location>
        <begin position="57"/>
        <end position="69"/>
    </location>
</feature>
<feature type="region of interest" description="Disordered" evidence="6">
    <location>
        <begin position="358"/>
        <end position="551"/>
    </location>
</feature>
<feature type="region of interest" description="Disordered" evidence="6">
    <location>
        <begin position="249"/>
        <end position="310"/>
    </location>
</feature>
<dbReference type="PANTHER" id="PTHR46245">
    <property type="entry name" value="B3 DOMAIN-CONTAINING PROTEIN OS07G0563300"/>
    <property type="match status" value="1"/>
</dbReference>
<keyword evidence="2" id="KW-0805">Transcription regulation</keyword>
<gene>
    <name evidence="8" type="ORF">SSX86_010093</name>
</gene>
<feature type="domain" description="TF-B3" evidence="7">
    <location>
        <begin position="97"/>
        <end position="198"/>
    </location>
</feature>
<name>A0AAP0DAU2_9ASTR</name>
<feature type="compositionally biased region" description="Polar residues" evidence="6">
    <location>
        <begin position="38"/>
        <end position="47"/>
    </location>
</feature>
<protein>
    <recommendedName>
        <fullName evidence="7">TF-B3 domain-containing protein</fullName>
    </recommendedName>
</protein>
<evidence type="ECO:0000256" key="5">
    <source>
        <dbReference type="ARBA" id="ARBA00023242"/>
    </source>
</evidence>
<keyword evidence="4" id="KW-0804">Transcription</keyword>
<organism evidence="8 9">
    <name type="scientific">Deinandra increscens subsp. villosa</name>
    <dbReference type="NCBI Taxonomy" id="3103831"/>
    <lineage>
        <taxon>Eukaryota</taxon>
        <taxon>Viridiplantae</taxon>
        <taxon>Streptophyta</taxon>
        <taxon>Embryophyta</taxon>
        <taxon>Tracheophyta</taxon>
        <taxon>Spermatophyta</taxon>
        <taxon>Magnoliopsida</taxon>
        <taxon>eudicotyledons</taxon>
        <taxon>Gunneridae</taxon>
        <taxon>Pentapetalae</taxon>
        <taxon>asterids</taxon>
        <taxon>campanulids</taxon>
        <taxon>Asterales</taxon>
        <taxon>Asteraceae</taxon>
        <taxon>Asteroideae</taxon>
        <taxon>Heliantheae alliance</taxon>
        <taxon>Madieae</taxon>
        <taxon>Madiinae</taxon>
        <taxon>Deinandra</taxon>
    </lineage>
</organism>
<dbReference type="AlphaFoldDB" id="A0AAP0DAU2"/>
<accession>A0AAP0DAU2</accession>
<keyword evidence="3" id="KW-0238">DNA-binding</keyword>
<dbReference type="InterPro" id="IPR015300">
    <property type="entry name" value="DNA-bd_pseudobarrel_sf"/>
</dbReference>
<proteinExistence type="predicted"/>
<evidence type="ECO:0000313" key="8">
    <source>
        <dbReference type="EMBL" id="KAK9071524.1"/>
    </source>
</evidence>
<evidence type="ECO:0000256" key="4">
    <source>
        <dbReference type="ARBA" id="ARBA00023163"/>
    </source>
</evidence>
<dbReference type="Gene3D" id="2.40.330.10">
    <property type="entry name" value="DNA-binding pseudobarrel domain"/>
    <property type="match status" value="1"/>
</dbReference>
<comment type="subcellular location">
    <subcellularLocation>
        <location evidence="1">Nucleus</location>
    </subcellularLocation>
</comment>
<dbReference type="PROSITE" id="PS50863">
    <property type="entry name" value="B3"/>
    <property type="match status" value="1"/>
</dbReference>
<dbReference type="SMART" id="SM01019">
    <property type="entry name" value="B3"/>
    <property type="match status" value="1"/>
</dbReference>
<dbReference type="Pfam" id="PF02362">
    <property type="entry name" value="B3"/>
    <property type="match status" value="1"/>
</dbReference>
<sequence>MCNGCAPPDTALVASTQETTPTFVDNNQIIDIEHLHESNGSTSTTKARAQVPAAPNEKPDHPGKSRKHEGYRYTPRMTAEELGKIFKGSNAEVIPLFEKMLTASDMGRTGRLVLPKKCAEEFFPTIDDAQAYPIKIQDTQGKLWKFNLRTWPNSNSRMYVLEGFEPYGKSMGLSEGDTVTFCRLVPEGKLVIGNRKAPSPPSQDKVTTTTNKEVSNGKRISTKRKRNVVRNEQSGLVIVEGGVGSKRKTCETGVTGKGTNKKNKRLAIEDSPRGSRRYKHASKRKTKSTTGSSKMVISSTEPAVENTDPGPFEPVETEVTEMENAVTLPVPLNWVKKGPRHRSRCQCATCVGLRLRDEGSPSASQVEPGSSDALQLEPGSSDELQVEPGSSNALQVEPGSSDALQVEPGSSNALQVEPGSSDALQVEPGSSDALQVEPGSSDALQVEPGRSNALQVEPGSSDALLVEPGSSDALQVEPGSSDALRVEPESSNGNGQTTGSSSSGGSLNINNMPGSDAKVLPFDLNLQPESDEEYFMDTMNRVEETSSGSKK</sequence>
<feature type="compositionally biased region" description="Basic residues" evidence="6">
    <location>
        <begin position="274"/>
        <end position="287"/>
    </location>
</feature>
<feature type="compositionally biased region" description="Polar residues" evidence="6">
    <location>
        <begin position="202"/>
        <end position="214"/>
    </location>
</feature>
<dbReference type="PANTHER" id="PTHR46245:SF19">
    <property type="entry name" value="TF-B3 DOMAIN-CONTAINING PROTEIN"/>
    <property type="match status" value="1"/>
</dbReference>
<dbReference type="InterPro" id="IPR003340">
    <property type="entry name" value="B3_DNA-bd"/>
</dbReference>
<feature type="region of interest" description="Disordered" evidence="6">
    <location>
        <begin position="36"/>
        <end position="69"/>
    </location>
</feature>
<dbReference type="GO" id="GO:0003677">
    <property type="term" value="F:DNA binding"/>
    <property type="evidence" value="ECO:0007669"/>
    <property type="project" value="UniProtKB-KW"/>
</dbReference>
<keyword evidence="5" id="KW-0539">Nucleus</keyword>
<dbReference type="EMBL" id="JBCNJP010000011">
    <property type="protein sequence ID" value="KAK9071524.1"/>
    <property type="molecule type" value="Genomic_DNA"/>
</dbReference>
<comment type="caution">
    <text evidence="8">The sequence shown here is derived from an EMBL/GenBank/DDBJ whole genome shotgun (WGS) entry which is preliminary data.</text>
</comment>